<dbReference type="OrthoDB" id="383220at2157"/>
<evidence type="ECO:0000313" key="1">
    <source>
        <dbReference type="EMBL" id="AJZ75463.1"/>
    </source>
</evidence>
<dbReference type="RefSeq" id="WP_048188103.1">
    <property type="nucleotide sequence ID" value="NZ_CP011097.1"/>
</dbReference>
<reference evidence="1 2" key="1">
    <citation type="journal article" date="2016" name="Sci. Rep.">
        <title>A novel ammonia-oxidizing archaeon from wastewater treatment plant: Its enrichment, physiological and genomic characteristics.</title>
        <authorList>
            <person name="Li Y."/>
            <person name="Ding K."/>
            <person name="Wen X."/>
            <person name="Zhang B."/>
            <person name="Shen B."/>
            <person name="Yang Y."/>
        </authorList>
    </citation>
    <scope>NUCLEOTIDE SEQUENCE [LARGE SCALE GENOMIC DNA]</scope>
    <source>
        <strain evidence="1 2">SAT1</strain>
    </source>
</reference>
<gene>
    <name evidence="1" type="ORF">SU86_002665</name>
</gene>
<sequence>MKTLLIAITILTVLLVSVTISGDALAQKSGKEEVKSIMTAYQKAIHKAQSDFKAAIEKANSDARAAISKNIPTDQINAESKAAIAKARIDLKAAKDLAQKEAKSNLAKLKAAIQP</sequence>
<accession>A0A3G1B5W0</accession>
<dbReference type="KEGG" id="tah:SU86_002665"/>
<evidence type="ECO:0000313" key="2">
    <source>
        <dbReference type="Proteomes" id="UP000266745"/>
    </source>
</evidence>
<dbReference type="EMBL" id="CP011097">
    <property type="protein sequence ID" value="AJZ75463.1"/>
    <property type="molecule type" value="Genomic_DNA"/>
</dbReference>
<keyword evidence="2" id="KW-1185">Reference proteome</keyword>
<protein>
    <submittedName>
        <fullName evidence="1">Uncharacterized protein</fullName>
    </submittedName>
</protein>
<dbReference type="GeneID" id="24875291"/>
<name>A0A3G1B5W0_9ARCH</name>
<organism evidence="1 2">
    <name type="scientific">Candidatus Nitrosotenuis cloacae</name>
    <dbReference type="NCBI Taxonomy" id="1603555"/>
    <lineage>
        <taxon>Archaea</taxon>
        <taxon>Nitrososphaerota</taxon>
        <taxon>Candidatus Nitrosotenuis</taxon>
    </lineage>
</organism>
<proteinExistence type="predicted"/>
<dbReference type="Proteomes" id="UP000266745">
    <property type="component" value="Chromosome"/>
</dbReference>
<dbReference type="AlphaFoldDB" id="A0A3G1B5W0"/>